<dbReference type="SUPFAM" id="SSF109854">
    <property type="entry name" value="DinB/YfiT-like putative metalloenzymes"/>
    <property type="match status" value="1"/>
</dbReference>
<evidence type="ECO:0008006" key="3">
    <source>
        <dbReference type="Google" id="ProtNLM"/>
    </source>
</evidence>
<protein>
    <recommendedName>
        <fullName evidence="3">DinB family protein</fullName>
    </recommendedName>
</protein>
<gene>
    <name evidence="1" type="ORF">A5685_15755</name>
</gene>
<comment type="caution">
    <text evidence="1">The sequence shown here is derived from an EMBL/GenBank/DDBJ whole genome shotgun (WGS) entry which is preliminary data.</text>
</comment>
<dbReference type="EMBL" id="LZJS01000176">
    <property type="protein sequence ID" value="OBH51771.1"/>
    <property type="molecule type" value="Genomic_DNA"/>
</dbReference>
<dbReference type="AlphaFoldDB" id="A0A1A2RIJ4"/>
<proteinExistence type="predicted"/>
<dbReference type="InterPro" id="IPR034660">
    <property type="entry name" value="DinB/YfiT-like"/>
</dbReference>
<dbReference type="Proteomes" id="UP000093861">
    <property type="component" value="Unassembled WGS sequence"/>
</dbReference>
<reference evidence="1 2" key="1">
    <citation type="submission" date="2016-06" db="EMBL/GenBank/DDBJ databases">
        <authorList>
            <person name="Kjaerup R.B."/>
            <person name="Dalgaard T.S."/>
            <person name="Juul-Madsen H.R."/>
        </authorList>
    </citation>
    <scope>NUCLEOTIDE SEQUENCE [LARGE SCALE GENOMIC DNA]</scope>
    <source>
        <strain evidence="1 2">E2464</strain>
    </source>
</reference>
<evidence type="ECO:0000313" key="2">
    <source>
        <dbReference type="Proteomes" id="UP000093861"/>
    </source>
</evidence>
<evidence type="ECO:0000313" key="1">
    <source>
        <dbReference type="EMBL" id="OBH51771.1"/>
    </source>
</evidence>
<dbReference type="Pfam" id="PF04978">
    <property type="entry name" value="MST"/>
    <property type="match status" value="1"/>
</dbReference>
<dbReference type="InterPro" id="IPR007061">
    <property type="entry name" value="MST-like"/>
</dbReference>
<organism evidence="1 2">
    <name type="scientific">Mycobacterium colombiense</name>
    <dbReference type="NCBI Taxonomy" id="339268"/>
    <lineage>
        <taxon>Bacteria</taxon>
        <taxon>Bacillati</taxon>
        <taxon>Actinomycetota</taxon>
        <taxon>Actinomycetes</taxon>
        <taxon>Mycobacteriales</taxon>
        <taxon>Mycobacteriaceae</taxon>
        <taxon>Mycobacterium</taxon>
        <taxon>Mycobacterium avium complex (MAC)</taxon>
    </lineage>
</organism>
<sequence length="189" mass="20526">MPAVVRPVTDERDSLLTFLVQQRQAITIAAHGLTDEQAHMRPTVSAFSVAGLVSHLTDVERSWAAAVEQCDFAPASRGGPPELSTPPTLARLLAEYAEATARTDAVIGAVPDLGSPVPVPPDARWAPREVQEWSVRWVLLHLIQETSRHAGHADLIRESIDGATALSLMAAVERWPARRTIRPWTPPTG</sequence>
<accession>A0A1A2RIJ4</accession>
<dbReference type="Gene3D" id="1.20.120.450">
    <property type="entry name" value="dinb family like domain"/>
    <property type="match status" value="1"/>
</dbReference>
<name>A0A1A2RIJ4_9MYCO</name>